<evidence type="ECO:0000313" key="1">
    <source>
        <dbReference type="EMBL" id="KAH7993660.1"/>
    </source>
</evidence>
<evidence type="ECO:0000313" key="2">
    <source>
        <dbReference type="Proteomes" id="UP000827872"/>
    </source>
</evidence>
<protein>
    <submittedName>
        <fullName evidence="1">Uncharacterized protein</fullName>
    </submittedName>
</protein>
<dbReference type="EMBL" id="CM037616">
    <property type="protein sequence ID" value="KAH7993660.1"/>
    <property type="molecule type" value="Genomic_DNA"/>
</dbReference>
<organism evidence="1 2">
    <name type="scientific">Sphaerodactylus townsendi</name>
    <dbReference type="NCBI Taxonomy" id="933632"/>
    <lineage>
        <taxon>Eukaryota</taxon>
        <taxon>Metazoa</taxon>
        <taxon>Chordata</taxon>
        <taxon>Craniata</taxon>
        <taxon>Vertebrata</taxon>
        <taxon>Euteleostomi</taxon>
        <taxon>Lepidosauria</taxon>
        <taxon>Squamata</taxon>
        <taxon>Bifurcata</taxon>
        <taxon>Gekkota</taxon>
        <taxon>Sphaerodactylidae</taxon>
        <taxon>Sphaerodactylus</taxon>
    </lineage>
</organism>
<gene>
    <name evidence="1" type="ORF">K3G42_031824</name>
</gene>
<proteinExistence type="predicted"/>
<reference evidence="1" key="1">
    <citation type="submission" date="2021-08" db="EMBL/GenBank/DDBJ databases">
        <title>The first chromosome-level gecko genome reveals the dynamic sex chromosomes of Neotropical dwarf geckos (Sphaerodactylidae: Sphaerodactylus).</title>
        <authorList>
            <person name="Pinto B.J."/>
            <person name="Keating S.E."/>
            <person name="Gamble T."/>
        </authorList>
    </citation>
    <scope>NUCLEOTIDE SEQUENCE</scope>
    <source>
        <strain evidence="1">TG3544</strain>
    </source>
</reference>
<keyword evidence="2" id="KW-1185">Reference proteome</keyword>
<name>A0ACB8EMD6_9SAUR</name>
<sequence length="147" mass="15694">MVAAGAGPGPGDELVQDVIPYRRRSRLLWGMVLPLLRCTRSGCGSGAVRPGLAWAAPPRCLRPRFPTAAIAAVHLPSPPGRPLGAFLYGGKGFACLTYARGMPKRMALGDCALLKERERQVDLSLHEAATFQTSDPWYGLPNAAELA</sequence>
<comment type="caution">
    <text evidence="1">The sequence shown here is derived from an EMBL/GenBank/DDBJ whole genome shotgun (WGS) entry which is preliminary data.</text>
</comment>
<dbReference type="Proteomes" id="UP000827872">
    <property type="component" value="Linkage Group LG03"/>
</dbReference>
<accession>A0ACB8EMD6</accession>